<comment type="function">
    <text evidence="8">Methylates the carboxyl group of the C-terminal leucine residue of protein phosphatase 2A catalytic subunits to form alpha-leucine ester residues.</text>
</comment>
<keyword evidence="12" id="KW-1185">Reference proteome</keyword>
<evidence type="ECO:0000256" key="4">
    <source>
        <dbReference type="ARBA" id="ARBA00017497"/>
    </source>
</evidence>
<dbReference type="GO" id="GO:0032259">
    <property type="term" value="P:methylation"/>
    <property type="evidence" value="ECO:0007669"/>
    <property type="project" value="UniProtKB-KW"/>
</dbReference>
<evidence type="ECO:0000256" key="6">
    <source>
        <dbReference type="ARBA" id="ARBA00022679"/>
    </source>
</evidence>
<evidence type="ECO:0000313" key="11">
    <source>
        <dbReference type="EMBL" id="KAK1762234.1"/>
    </source>
</evidence>
<feature type="binding site" evidence="9">
    <location>
        <position position="221"/>
    </location>
    <ligand>
        <name>S-adenosyl-L-methionine</name>
        <dbReference type="ChEBI" id="CHEBI:59789"/>
    </ligand>
</feature>
<name>A0AAJ0BPR9_9PEZI</name>
<keyword evidence="5 8" id="KW-0489">Methyltransferase</keyword>
<feature type="binding site" evidence="9">
    <location>
        <position position="120"/>
    </location>
    <ligand>
        <name>S-adenosyl-L-methionine</name>
        <dbReference type="ChEBI" id="CHEBI:59789"/>
    </ligand>
</feature>
<dbReference type="EMBL" id="MU839040">
    <property type="protein sequence ID" value="KAK1762234.1"/>
    <property type="molecule type" value="Genomic_DNA"/>
</dbReference>
<evidence type="ECO:0000256" key="2">
    <source>
        <dbReference type="ARBA" id="ARBA00010703"/>
    </source>
</evidence>
<dbReference type="PANTHER" id="PTHR13600:SF21">
    <property type="entry name" value="LEUCINE CARBOXYL METHYLTRANSFERASE 1"/>
    <property type="match status" value="1"/>
</dbReference>
<dbReference type="EC" id="2.1.1.233" evidence="3 8"/>
<feature type="binding site" evidence="9">
    <location>
        <begin position="194"/>
        <end position="195"/>
    </location>
    <ligand>
        <name>S-adenosyl-L-methionine</name>
        <dbReference type="ChEBI" id="CHEBI:59789"/>
    </ligand>
</feature>
<protein>
    <recommendedName>
        <fullName evidence="4 8">Leucine carboxyl methyltransferase 1</fullName>
        <ecNumber evidence="3 8">2.1.1.233</ecNumber>
    </recommendedName>
</protein>
<dbReference type="Gene3D" id="3.40.50.150">
    <property type="entry name" value="Vaccinia Virus protein VP39"/>
    <property type="match status" value="1"/>
</dbReference>
<dbReference type="GO" id="GO:0018423">
    <property type="term" value="F:protein C-terminal leucine carboxyl O-methyltransferase activity"/>
    <property type="evidence" value="ECO:0007669"/>
    <property type="project" value="UniProtKB-EC"/>
</dbReference>
<dbReference type="InterPro" id="IPR016651">
    <property type="entry name" value="LCMT1"/>
</dbReference>
<keyword evidence="7 8" id="KW-0949">S-adenosyl-L-methionine</keyword>
<comment type="similarity">
    <text evidence="2 8">Belongs to the methyltransferase superfamily. LCMT family.</text>
</comment>
<keyword evidence="6 8" id="KW-0808">Transferase</keyword>
<accession>A0AAJ0BPR9</accession>
<dbReference type="Pfam" id="PF04072">
    <property type="entry name" value="LCM"/>
    <property type="match status" value="1"/>
</dbReference>
<proteinExistence type="inferred from homology"/>
<evidence type="ECO:0000256" key="9">
    <source>
        <dbReference type="PIRSR" id="PIRSR016305-1"/>
    </source>
</evidence>
<reference evidence="11" key="1">
    <citation type="submission" date="2023-06" db="EMBL/GenBank/DDBJ databases">
        <title>Genome-scale phylogeny and comparative genomics of the fungal order Sordariales.</title>
        <authorList>
            <consortium name="Lawrence Berkeley National Laboratory"/>
            <person name="Hensen N."/>
            <person name="Bonometti L."/>
            <person name="Westerberg I."/>
            <person name="Brannstrom I.O."/>
            <person name="Guillou S."/>
            <person name="Cros-Aarteil S."/>
            <person name="Calhoun S."/>
            <person name="Haridas S."/>
            <person name="Kuo A."/>
            <person name="Mondo S."/>
            <person name="Pangilinan J."/>
            <person name="Riley R."/>
            <person name="Labutti K."/>
            <person name="Andreopoulos B."/>
            <person name="Lipzen A."/>
            <person name="Chen C."/>
            <person name="Yanf M."/>
            <person name="Daum C."/>
            <person name="Ng V."/>
            <person name="Clum A."/>
            <person name="Steindorff A."/>
            <person name="Ohm R."/>
            <person name="Martin F."/>
            <person name="Silar P."/>
            <person name="Natvig D."/>
            <person name="Lalanne C."/>
            <person name="Gautier V."/>
            <person name="Ament-Velasquez S.L."/>
            <person name="Kruys A."/>
            <person name="Hutchinson M.I."/>
            <person name="Powell A.J."/>
            <person name="Barry K."/>
            <person name="Miller A.N."/>
            <person name="Grigoriev I.V."/>
            <person name="Debuchy R."/>
            <person name="Gladieux P."/>
            <person name="Thoren M.H."/>
            <person name="Johannesson H."/>
        </authorList>
    </citation>
    <scope>NUCLEOTIDE SEQUENCE</scope>
    <source>
        <strain evidence="11">8032-3</strain>
    </source>
</reference>
<dbReference type="SUPFAM" id="SSF53335">
    <property type="entry name" value="S-adenosyl-L-methionine-dependent methyltransferases"/>
    <property type="match status" value="1"/>
</dbReference>
<dbReference type="InterPro" id="IPR029063">
    <property type="entry name" value="SAM-dependent_MTases_sf"/>
</dbReference>
<feature type="region of interest" description="Disordered" evidence="10">
    <location>
        <begin position="1"/>
        <end position="42"/>
    </location>
</feature>
<dbReference type="PANTHER" id="PTHR13600">
    <property type="entry name" value="LEUCINE CARBOXYL METHYLTRANSFERASE"/>
    <property type="match status" value="1"/>
</dbReference>
<comment type="catalytic activity">
    <reaction evidence="1 8">
        <text>[phosphatase 2A protein]-C-terminal L-leucine + S-adenosyl-L-methionine = [phosphatase 2A protein]-C-terminal L-leucine methyl ester + S-adenosyl-L-homocysteine</text>
        <dbReference type="Rhea" id="RHEA:48544"/>
        <dbReference type="Rhea" id="RHEA-COMP:12134"/>
        <dbReference type="Rhea" id="RHEA-COMP:12135"/>
        <dbReference type="ChEBI" id="CHEBI:57856"/>
        <dbReference type="ChEBI" id="CHEBI:59789"/>
        <dbReference type="ChEBI" id="CHEBI:90516"/>
        <dbReference type="ChEBI" id="CHEBI:90517"/>
        <dbReference type="EC" id="2.1.1.233"/>
    </reaction>
</comment>
<organism evidence="11 12">
    <name type="scientific">Phialemonium atrogriseum</name>
    <dbReference type="NCBI Taxonomy" id="1093897"/>
    <lineage>
        <taxon>Eukaryota</taxon>
        <taxon>Fungi</taxon>
        <taxon>Dikarya</taxon>
        <taxon>Ascomycota</taxon>
        <taxon>Pezizomycotina</taxon>
        <taxon>Sordariomycetes</taxon>
        <taxon>Sordariomycetidae</taxon>
        <taxon>Cephalothecales</taxon>
        <taxon>Cephalothecaceae</taxon>
        <taxon>Phialemonium</taxon>
    </lineage>
</organism>
<dbReference type="RefSeq" id="XP_060278447.1">
    <property type="nucleotide sequence ID" value="XM_060429306.1"/>
</dbReference>
<gene>
    <name evidence="11" type="ORF">QBC33DRAFT_552358</name>
</gene>
<dbReference type="Proteomes" id="UP001244011">
    <property type="component" value="Unassembled WGS sequence"/>
</dbReference>
<evidence type="ECO:0000256" key="5">
    <source>
        <dbReference type="ARBA" id="ARBA00022603"/>
    </source>
</evidence>
<sequence>MSAASIPNLLSLRGNSRGGRGRGRGRVGQHPGRPSGHDAVIQGTDDDAALSRLSAVELGYLEDPFVHSFVRRGSGTAPRRLPIINRGTYTRTAALDRLIDLFLSKDEVGPSQERQIISLGAGTDTRCLRIFSQENPPIITYHEVDFPAICKQKFNTISASPKLGQILPKPVEQNGSTWCSQSPTGSQLWCHGVDLRELAQTEDTSILKGLKTDVPTLLVSECCLCYLQTSEARDVIKWFTDRIPDLGIVIYEPIKPDDPFGRMMVSNLSARGIRMPTLEEYREPRDQENRLRGAGFDHVRQMAVDEIWEKWISESEKERVDNLEGLDEVEEWKLLAGHYIVAWGWKGSGFGSWLQW</sequence>
<evidence type="ECO:0000256" key="10">
    <source>
        <dbReference type="SAM" id="MobiDB-lite"/>
    </source>
</evidence>
<feature type="binding site" evidence="9">
    <location>
        <position position="91"/>
    </location>
    <ligand>
        <name>S-adenosyl-L-methionine</name>
        <dbReference type="ChEBI" id="CHEBI:59789"/>
    </ligand>
</feature>
<comment type="caution">
    <text evidence="11">The sequence shown here is derived from an EMBL/GenBank/DDBJ whole genome shotgun (WGS) entry which is preliminary data.</text>
</comment>
<evidence type="ECO:0000256" key="7">
    <source>
        <dbReference type="ARBA" id="ARBA00022691"/>
    </source>
</evidence>
<evidence type="ECO:0000256" key="3">
    <source>
        <dbReference type="ARBA" id="ARBA00012834"/>
    </source>
</evidence>
<dbReference type="InterPro" id="IPR007213">
    <property type="entry name" value="Ppm1/Ppm2/Tcmp"/>
</dbReference>
<dbReference type="GeneID" id="85312493"/>
<evidence type="ECO:0000313" key="12">
    <source>
        <dbReference type="Proteomes" id="UP001244011"/>
    </source>
</evidence>
<evidence type="ECO:0000256" key="1">
    <source>
        <dbReference type="ARBA" id="ARBA00000724"/>
    </source>
</evidence>
<dbReference type="PIRSF" id="PIRSF016305">
    <property type="entry name" value="LCM_mtfrase"/>
    <property type="match status" value="1"/>
</dbReference>
<evidence type="ECO:0000256" key="8">
    <source>
        <dbReference type="PIRNR" id="PIRNR016305"/>
    </source>
</evidence>
<dbReference type="AlphaFoldDB" id="A0AAJ0BPR9"/>